<feature type="compositionally biased region" description="Low complexity" evidence="1">
    <location>
        <begin position="1347"/>
        <end position="1356"/>
    </location>
</feature>
<keyword evidence="4" id="KW-1185">Reference proteome</keyword>
<dbReference type="InterPro" id="IPR000904">
    <property type="entry name" value="Sec7_dom"/>
</dbReference>
<feature type="domain" description="SEC7" evidence="2">
    <location>
        <begin position="922"/>
        <end position="1130"/>
    </location>
</feature>
<dbReference type="InterPro" id="IPR035999">
    <property type="entry name" value="Sec7_dom_sf"/>
</dbReference>
<dbReference type="InterPro" id="IPR023394">
    <property type="entry name" value="Sec7_C_sf"/>
</dbReference>
<feature type="compositionally biased region" description="Polar residues" evidence="1">
    <location>
        <begin position="449"/>
        <end position="487"/>
    </location>
</feature>
<comment type="caution">
    <text evidence="3">The sequence shown here is derived from an EMBL/GenBank/DDBJ whole genome shotgun (WGS) entry which is preliminary data.</text>
</comment>
<dbReference type="EMBL" id="JASJQH010000037">
    <property type="protein sequence ID" value="KAK9768063.1"/>
    <property type="molecule type" value="Genomic_DNA"/>
</dbReference>
<feature type="compositionally biased region" description="Basic and acidic residues" evidence="1">
    <location>
        <begin position="835"/>
        <end position="851"/>
    </location>
</feature>
<dbReference type="SMART" id="SM00222">
    <property type="entry name" value="Sec7"/>
    <property type="match status" value="1"/>
</dbReference>
<feature type="compositionally biased region" description="Polar residues" evidence="1">
    <location>
        <begin position="19"/>
        <end position="29"/>
    </location>
</feature>
<evidence type="ECO:0000259" key="2">
    <source>
        <dbReference type="PROSITE" id="PS50190"/>
    </source>
</evidence>
<feature type="region of interest" description="Disordered" evidence="1">
    <location>
        <begin position="528"/>
        <end position="548"/>
    </location>
</feature>
<gene>
    <name evidence="3" type="ORF">K7432_001600</name>
</gene>
<feature type="region of interest" description="Disordered" evidence="1">
    <location>
        <begin position="1331"/>
        <end position="1438"/>
    </location>
</feature>
<organism evidence="3 4">
    <name type="scientific">Basidiobolus ranarum</name>
    <dbReference type="NCBI Taxonomy" id="34480"/>
    <lineage>
        <taxon>Eukaryota</taxon>
        <taxon>Fungi</taxon>
        <taxon>Fungi incertae sedis</taxon>
        <taxon>Zoopagomycota</taxon>
        <taxon>Entomophthoromycotina</taxon>
        <taxon>Basidiobolomycetes</taxon>
        <taxon>Basidiobolales</taxon>
        <taxon>Basidiobolaceae</taxon>
        <taxon>Basidiobolus</taxon>
    </lineage>
</organism>
<evidence type="ECO:0000313" key="3">
    <source>
        <dbReference type="EMBL" id="KAK9768063.1"/>
    </source>
</evidence>
<feature type="region of interest" description="Disordered" evidence="1">
    <location>
        <begin position="1"/>
        <end position="38"/>
    </location>
</feature>
<dbReference type="CDD" id="cd00171">
    <property type="entry name" value="Sec7"/>
    <property type="match status" value="1"/>
</dbReference>
<feature type="compositionally biased region" description="Polar residues" evidence="1">
    <location>
        <begin position="818"/>
        <end position="834"/>
    </location>
</feature>
<dbReference type="PROSITE" id="PS50190">
    <property type="entry name" value="SEC7"/>
    <property type="match status" value="1"/>
</dbReference>
<feature type="compositionally biased region" description="Polar residues" evidence="1">
    <location>
        <begin position="1412"/>
        <end position="1436"/>
    </location>
</feature>
<dbReference type="Gene3D" id="1.10.220.20">
    <property type="match status" value="1"/>
</dbReference>
<dbReference type="Gene3D" id="2.30.29.30">
    <property type="entry name" value="Pleckstrin-homology domain (PH domain)/Phosphotyrosine-binding domain (PTB)"/>
    <property type="match status" value="1"/>
</dbReference>
<feature type="compositionally biased region" description="Low complexity" evidence="1">
    <location>
        <begin position="692"/>
        <end position="701"/>
    </location>
</feature>
<accession>A0ABR2X2U9</accession>
<dbReference type="PANTHER" id="PTHR10663:SF402">
    <property type="entry name" value="MIP16918P"/>
    <property type="match status" value="1"/>
</dbReference>
<feature type="compositionally biased region" description="Low complexity" evidence="1">
    <location>
        <begin position="724"/>
        <end position="734"/>
    </location>
</feature>
<dbReference type="SUPFAM" id="SSF50729">
    <property type="entry name" value="PH domain-like"/>
    <property type="match status" value="1"/>
</dbReference>
<feature type="region of interest" description="Disordered" evidence="1">
    <location>
        <begin position="434"/>
        <end position="500"/>
    </location>
</feature>
<sequence length="1446" mass="160699">MEDSILPPSLPNFSPNNPTSADNGSSKDSSLGGRDLSIQTSGIDHSIFNSVPANFGFLEVGDRSKESPVSPTSNRLKRAAAIRVHKVPSNGLRKGAIDKQEQRKERNKLLRRSLSLNDSEAISEHVSIPLDQEHQNPLTEEITHRRRQLRKSKSFSEERNSALSIERSTHEAVQLERYEEEDLFILDDQEAFTDSPIKTNKDLEDGLHAHNANGDNSDVDTEIPVTKRPLARRSRSFNVVSNSPSKNAELLRTYSSHNRREKEPIPVYSEGPLGFWSQKFNATKEPKRDRISGIMKSWKVEDDSETTFVPLFDCIASDGSASNENLTLLSSVPRKLSAGAIKFHKPKVSKIVIQNPSESRALFEPAVPEKLVSDSSLRNDEYQGLFLPSKEIKANRVQFNTRSSLEMRLTKEKLCSVIVEDIAEQRLELESALHDTPPEIVYPNEDEGNLSSQTRKNFNQGTDYQASPVPTLSPFLNTSRKNSLQTIDQDEHSPSPLSPADIGPSFFLTALTDRLKLPFALDGQDLSVSPRSTGPLPNNTLSQDNVKNASGSPILKTCSIPVFSTEYSENDSTKKRTPTTPNDDIPVDTSIKIACEDSRPSNDYSSLSCTTQPKIEPVPNIRTNASFVKRFSVVESAGVVKGILPHLKKKKPSILTQSSSFRRNSRRIAPQLLHIDTNVSRRSLVQHQKTASTETVSSSESITPYFANQSDETGCTHSTHEATESTSSSPASNSDHNYDMSKLSEAIDADISGITTQARDSNVTQNLCPELQSSTKAAANFEQVTKSTEVATKKPVKNMKIISRSTNQVKEEGCDSSVEPSTEKTPSALNSQSISDDKPKVSNKAKDAENKYSHDTRDVVYQGLALQIINSNAVKNRYLILMDDLLVIAKPISREGSQSYTLNSRFMVKHIIDLSSISFSVSREKERNGRKGIEDGKAVSSSRNQTGELHPLIASTVRRFNINPYEGIMYMIDKGALRADPLSISTFLHKTPELSRKQIGKFLGMQSNHAILNSFLDRCKFSGLRIDDALRVFLASFRLPGEGNIIDYLVGAFARRWHRANAHYVSFDVEISIKLAFFMMALNADLHNRKCPTKIKMELADFVERFRAMDTTSAISENLLVEIYHSIRQDKLETAMDDREYQAITIETRFPSDYHLVIDDSSALLTVTIPVADRDLRIKPVGDGLVCDVPVLDFTYTNTHTFTVKSTSLGRKSLQFIKLGARSRKYTSISAWSLVVEPPFMQHTFQVGFPGETSAHPRKKFMFGVESATERTTWLEKITTTFAKTFNHTNSELEMIIGRLKNHLIAEDSTRSLILSGHELVQCLQAPITSTTSPELRTSTNMKHPTKTSSKTTASSFSRPQPSSNKLRSNLPASQSSHNRTRPPSIASRGRNPPLNGLHLVHSKGPRRSQYAAGSNISSSRPNNYPNDPNSTTMTTGGAKFRIRAG</sequence>
<dbReference type="SUPFAM" id="SSF48425">
    <property type="entry name" value="Sec7 domain"/>
    <property type="match status" value="1"/>
</dbReference>
<dbReference type="PANTHER" id="PTHR10663">
    <property type="entry name" value="GUANYL-NUCLEOTIDE EXCHANGE FACTOR"/>
    <property type="match status" value="1"/>
</dbReference>
<feature type="region of interest" description="Disordered" evidence="1">
    <location>
        <begin position="203"/>
        <end position="222"/>
    </location>
</feature>
<protein>
    <recommendedName>
        <fullName evidence="2">SEC7 domain-containing protein</fullName>
    </recommendedName>
</protein>
<reference evidence="3 4" key="1">
    <citation type="submission" date="2023-04" db="EMBL/GenBank/DDBJ databases">
        <title>Genome of Basidiobolus ranarum AG-B5.</title>
        <authorList>
            <person name="Stajich J.E."/>
            <person name="Carter-House D."/>
            <person name="Gryganskyi A."/>
        </authorList>
    </citation>
    <scope>NUCLEOTIDE SEQUENCE [LARGE SCALE GENOMIC DNA]</scope>
    <source>
        <strain evidence="3 4">AG-B5</strain>
    </source>
</reference>
<feature type="region of interest" description="Disordered" evidence="1">
    <location>
        <begin position="799"/>
        <end position="851"/>
    </location>
</feature>
<feature type="compositionally biased region" description="Polar residues" evidence="1">
    <location>
        <begin position="1357"/>
        <end position="1378"/>
    </location>
</feature>
<dbReference type="Proteomes" id="UP001479436">
    <property type="component" value="Unassembled WGS sequence"/>
</dbReference>
<dbReference type="Gene3D" id="1.10.1000.11">
    <property type="entry name" value="Arf Nucleotide-binding Site Opener,domain 2"/>
    <property type="match status" value="1"/>
</dbReference>
<dbReference type="Pfam" id="PF01369">
    <property type="entry name" value="Sec7"/>
    <property type="match status" value="1"/>
</dbReference>
<feature type="region of interest" description="Disordered" evidence="1">
    <location>
        <begin position="684"/>
        <end position="738"/>
    </location>
</feature>
<evidence type="ECO:0000256" key="1">
    <source>
        <dbReference type="SAM" id="MobiDB-lite"/>
    </source>
</evidence>
<dbReference type="InterPro" id="IPR011993">
    <property type="entry name" value="PH-like_dom_sf"/>
</dbReference>
<feature type="compositionally biased region" description="Polar residues" evidence="1">
    <location>
        <begin position="1331"/>
        <end position="1343"/>
    </location>
</feature>
<proteinExistence type="predicted"/>
<feature type="compositionally biased region" description="Polar residues" evidence="1">
    <location>
        <begin position="706"/>
        <end position="715"/>
    </location>
</feature>
<feature type="region of interest" description="Disordered" evidence="1">
    <location>
        <begin position="139"/>
        <end position="163"/>
    </location>
</feature>
<evidence type="ECO:0000313" key="4">
    <source>
        <dbReference type="Proteomes" id="UP001479436"/>
    </source>
</evidence>
<feature type="compositionally biased region" description="Basic residues" evidence="1">
    <location>
        <begin position="144"/>
        <end position="153"/>
    </location>
</feature>
<name>A0ABR2X2U9_9FUNG</name>